<reference evidence="1" key="2">
    <citation type="journal article" date="2021" name="PeerJ">
        <title>Extensive microbial diversity within the chicken gut microbiome revealed by metagenomics and culture.</title>
        <authorList>
            <person name="Gilroy R."/>
            <person name="Ravi A."/>
            <person name="Getino M."/>
            <person name="Pursley I."/>
            <person name="Horton D.L."/>
            <person name="Alikhan N.F."/>
            <person name="Baker D."/>
            <person name="Gharbi K."/>
            <person name="Hall N."/>
            <person name="Watson M."/>
            <person name="Adriaenssens E.M."/>
            <person name="Foster-Nyarko E."/>
            <person name="Jarju S."/>
            <person name="Secka A."/>
            <person name="Antonio M."/>
            <person name="Oren A."/>
            <person name="Chaudhuri R.R."/>
            <person name="La Ragione R."/>
            <person name="Hildebrand F."/>
            <person name="Pallen M.J."/>
        </authorList>
    </citation>
    <scope>NUCLEOTIDE SEQUENCE</scope>
    <source>
        <strain evidence="1">ChiSxjej2B14-8506</strain>
    </source>
</reference>
<evidence type="ECO:0000313" key="1">
    <source>
        <dbReference type="EMBL" id="HIU47568.1"/>
    </source>
</evidence>
<evidence type="ECO:0000313" key="2">
    <source>
        <dbReference type="Proteomes" id="UP000824123"/>
    </source>
</evidence>
<dbReference type="Proteomes" id="UP000824123">
    <property type="component" value="Unassembled WGS sequence"/>
</dbReference>
<organism evidence="1 2">
    <name type="scientific">Candidatus Fimadaptatus faecigallinarum</name>
    <dbReference type="NCBI Taxonomy" id="2840814"/>
    <lineage>
        <taxon>Bacteria</taxon>
        <taxon>Bacillati</taxon>
        <taxon>Bacillota</taxon>
        <taxon>Clostridia</taxon>
        <taxon>Eubacteriales</taxon>
        <taxon>Candidatus Fimadaptatus</taxon>
    </lineage>
</organism>
<dbReference type="InterPro" id="IPR038690">
    <property type="entry name" value="NusG_2_sf"/>
</dbReference>
<sequence length="133" mass="14390">MRRDGMLGALRLMKPGDWVVIGAALTLSVVVAALVWTGDEREAGVARIYVDSRLVAELPLDVDCEYVVREGDNENTIEISGGRARMSSANCADEYCVKQGYISYDGETVICLPHRVVIELEAAQESGLDAIAS</sequence>
<dbReference type="Gene3D" id="2.60.320.10">
    <property type="entry name" value="N-utilization substance G protein NusG, insert domain"/>
    <property type="match status" value="1"/>
</dbReference>
<reference evidence="1" key="1">
    <citation type="submission" date="2020-10" db="EMBL/GenBank/DDBJ databases">
        <authorList>
            <person name="Gilroy R."/>
        </authorList>
    </citation>
    <scope>NUCLEOTIDE SEQUENCE</scope>
    <source>
        <strain evidence="1">ChiSxjej2B14-8506</strain>
    </source>
</reference>
<accession>A0A9D1LT17</accession>
<protein>
    <submittedName>
        <fullName evidence="1">NusG domain II-containing protein</fullName>
    </submittedName>
</protein>
<dbReference type="AlphaFoldDB" id="A0A9D1LT17"/>
<proteinExistence type="predicted"/>
<dbReference type="EMBL" id="DVNK01000059">
    <property type="protein sequence ID" value="HIU47568.1"/>
    <property type="molecule type" value="Genomic_DNA"/>
</dbReference>
<dbReference type="CDD" id="cd09911">
    <property type="entry name" value="Lin0431_like"/>
    <property type="match status" value="1"/>
</dbReference>
<dbReference type="Pfam" id="PF07009">
    <property type="entry name" value="NusG_II"/>
    <property type="match status" value="1"/>
</dbReference>
<name>A0A9D1LT17_9FIRM</name>
<comment type="caution">
    <text evidence="1">The sequence shown here is derived from an EMBL/GenBank/DDBJ whole genome shotgun (WGS) entry which is preliminary data.</text>
</comment>
<gene>
    <name evidence="1" type="ORF">IAC59_09995</name>
</gene>